<evidence type="ECO:0000256" key="2">
    <source>
        <dbReference type="ARBA" id="ARBA00022729"/>
    </source>
</evidence>
<evidence type="ECO:0000259" key="4">
    <source>
        <dbReference type="Pfam" id="PF00135"/>
    </source>
</evidence>
<evidence type="ECO:0000313" key="6">
    <source>
        <dbReference type="Proteomes" id="UP000828390"/>
    </source>
</evidence>
<dbReference type="InterPro" id="IPR019819">
    <property type="entry name" value="Carboxylesterase_B_CS"/>
</dbReference>
<protein>
    <recommendedName>
        <fullName evidence="4">Carboxylesterase type B domain-containing protein</fullName>
    </recommendedName>
</protein>
<dbReference type="InterPro" id="IPR051093">
    <property type="entry name" value="Neuroligin/BSAL"/>
</dbReference>
<feature type="domain" description="Carboxylesterase type B" evidence="4">
    <location>
        <begin position="5"/>
        <end position="101"/>
    </location>
</feature>
<dbReference type="Pfam" id="PF00135">
    <property type="entry name" value="COesterase"/>
    <property type="match status" value="1"/>
</dbReference>
<dbReference type="InterPro" id="IPR002018">
    <property type="entry name" value="CarbesteraseB"/>
</dbReference>
<accession>A0A9D4BZW3</accession>
<evidence type="ECO:0000256" key="1">
    <source>
        <dbReference type="ARBA" id="ARBA00005964"/>
    </source>
</evidence>
<keyword evidence="6" id="KW-1185">Reference proteome</keyword>
<dbReference type="PROSITE" id="PS00941">
    <property type="entry name" value="CARBOXYLESTERASE_B_2"/>
    <property type="match status" value="1"/>
</dbReference>
<organism evidence="5 6">
    <name type="scientific">Dreissena polymorpha</name>
    <name type="common">Zebra mussel</name>
    <name type="synonym">Mytilus polymorpha</name>
    <dbReference type="NCBI Taxonomy" id="45954"/>
    <lineage>
        <taxon>Eukaryota</taxon>
        <taxon>Metazoa</taxon>
        <taxon>Spiralia</taxon>
        <taxon>Lophotrochozoa</taxon>
        <taxon>Mollusca</taxon>
        <taxon>Bivalvia</taxon>
        <taxon>Autobranchia</taxon>
        <taxon>Heteroconchia</taxon>
        <taxon>Euheterodonta</taxon>
        <taxon>Imparidentia</taxon>
        <taxon>Neoheterodontei</taxon>
        <taxon>Myida</taxon>
        <taxon>Dreissenoidea</taxon>
        <taxon>Dreissenidae</taxon>
        <taxon>Dreissena</taxon>
    </lineage>
</organism>
<keyword evidence="2" id="KW-0732">Signal</keyword>
<evidence type="ECO:0000256" key="3">
    <source>
        <dbReference type="SAM" id="MobiDB-lite"/>
    </source>
</evidence>
<reference evidence="5" key="1">
    <citation type="journal article" date="2019" name="bioRxiv">
        <title>The Genome of the Zebra Mussel, Dreissena polymorpha: A Resource for Invasive Species Research.</title>
        <authorList>
            <person name="McCartney M.A."/>
            <person name="Auch B."/>
            <person name="Kono T."/>
            <person name="Mallez S."/>
            <person name="Zhang Y."/>
            <person name="Obille A."/>
            <person name="Becker A."/>
            <person name="Abrahante J.E."/>
            <person name="Garbe J."/>
            <person name="Badalamenti J.P."/>
            <person name="Herman A."/>
            <person name="Mangelson H."/>
            <person name="Liachko I."/>
            <person name="Sullivan S."/>
            <person name="Sone E.D."/>
            <person name="Koren S."/>
            <person name="Silverstein K.A.T."/>
            <person name="Beckman K.B."/>
            <person name="Gohl D.M."/>
        </authorList>
    </citation>
    <scope>NUCLEOTIDE SEQUENCE</scope>
    <source>
        <strain evidence="5">Duluth1</strain>
        <tissue evidence="5">Whole animal</tissue>
    </source>
</reference>
<name>A0A9D4BZW3_DREPO</name>
<dbReference type="SUPFAM" id="SSF53474">
    <property type="entry name" value="alpha/beta-Hydrolases"/>
    <property type="match status" value="1"/>
</dbReference>
<dbReference type="AlphaFoldDB" id="A0A9D4BZW3"/>
<dbReference type="PANTHER" id="PTHR43903">
    <property type="entry name" value="NEUROLIGIN"/>
    <property type="match status" value="1"/>
</dbReference>
<dbReference type="EMBL" id="JAIWYP010000014">
    <property type="protein sequence ID" value="KAH3714019.1"/>
    <property type="molecule type" value="Genomic_DNA"/>
</dbReference>
<feature type="region of interest" description="Disordered" evidence="3">
    <location>
        <begin position="119"/>
        <end position="142"/>
    </location>
</feature>
<dbReference type="Gene3D" id="3.40.50.1820">
    <property type="entry name" value="alpha/beta hydrolase"/>
    <property type="match status" value="1"/>
</dbReference>
<evidence type="ECO:0000313" key="5">
    <source>
        <dbReference type="EMBL" id="KAH3714019.1"/>
    </source>
</evidence>
<dbReference type="Proteomes" id="UP000828390">
    <property type="component" value="Unassembled WGS sequence"/>
</dbReference>
<dbReference type="InterPro" id="IPR029058">
    <property type="entry name" value="AB_hydrolase_fold"/>
</dbReference>
<reference evidence="5" key="2">
    <citation type="submission" date="2020-11" db="EMBL/GenBank/DDBJ databases">
        <authorList>
            <person name="McCartney M.A."/>
            <person name="Auch B."/>
            <person name="Kono T."/>
            <person name="Mallez S."/>
            <person name="Becker A."/>
            <person name="Gohl D.M."/>
            <person name="Silverstein K.A.T."/>
            <person name="Koren S."/>
            <person name="Bechman K.B."/>
            <person name="Herman A."/>
            <person name="Abrahante J.E."/>
            <person name="Garbe J."/>
        </authorList>
    </citation>
    <scope>NUCLEOTIDE SEQUENCE</scope>
    <source>
        <strain evidence="5">Duluth1</strain>
        <tissue evidence="5">Whole animal</tissue>
    </source>
</reference>
<sequence length="142" mass="15627">MKTVMMSEDCLTLDIYAPNSTIVNQSSLPVLVFLYSSPGYSSAFAVDVLCTIGDVLVVVINFRQGMLGFFSLGSEAAPGNYGMFDQQMALQWIAKYIHSFGDASLSFVLSLERDLPHTLSRKQRPHPPCGRTERHGAASFGW</sequence>
<gene>
    <name evidence="5" type="ORF">DPMN_073822</name>
</gene>
<comment type="caution">
    <text evidence="5">The sequence shown here is derived from an EMBL/GenBank/DDBJ whole genome shotgun (WGS) entry which is preliminary data.</text>
</comment>
<proteinExistence type="inferred from homology"/>
<comment type="similarity">
    <text evidence="1">Belongs to the type-B carboxylesterase/lipase family.</text>
</comment>